<dbReference type="Gene3D" id="1.20.120.550">
    <property type="entry name" value="Membrane associated eicosanoid/glutathione metabolism-like domain"/>
    <property type="match status" value="1"/>
</dbReference>
<dbReference type="eggNOG" id="COG3788">
    <property type="taxonomic scope" value="Bacteria"/>
</dbReference>
<gene>
    <name evidence="6" type="ORF">HJA_16993</name>
</gene>
<feature type="transmembrane region" description="Helical" evidence="5">
    <location>
        <begin position="60"/>
        <end position="87"/>
    </location>
</feature>
<dbReference type="AlphaFoldDB" id="A0A059F6S1"/>
<evidence type="ECO:0000256" key="2">
    <source>
        <dbReference type="ARBA" id="ARBA00022692"/>
    </source>
</evidence>
<dbReference type="PANTHER" id="PTHR35814">
    <property type="match status" value="1"/>
</dbReference>
<dbReference type="Pfam" id="PF01124">
    <property type="entry name" value="MAPEG"/>
    <property type="match status" value="1"/>
</dbReference>
<feature type="transmembrane region" description="Helical" evidence="5">
    <location>
        <begin position="108"/>
        <end position="129"/>
    </location>
</feature>
<keyword evidence="4 5" id="KW-0472">Membrane</keyword>
<dbReference type="PANTHER" id="PTHR35814:SF1">
    <property type="entry name" value="GLUTATHIONE S-TRANSFERASE-RELATED"/>
    <property type="match status" value="1"/>
</dbReference>
<proteinExistence type="predicted"/>
<reference evidence="6 7" key="1">
    <citation type="journal article" date="2014" name="Antonie Van Leeuwenhoek">
        <title>Hyphomonas beringensis sp. nov. and Hyphomonas chukchiensis sp. nov., isolated from surface seawater of the Bering Sea and Chukchi Sea.</title>
        <authorList>
            <person name="Li C."/>
            <person name="Lai Q."/>
            <person name="Li G."/>
            <person name="Dong C."/>
            <person name="Wang J."/>
            <person name="Liao Y."/>
            <person name="Shao Z."/>
        </authorList>
    </citation>
    <scope>NUCLEOTIDE SEQUENCE [LARGE SCALE GENOMIC DNA]</scope>
    <source>
        <strain evidence="6 7">VP2</strain>
    </source>
</reference>
<dbReference type="EMBL" id="ARYJ01000019">
    <property type="protein sequence ID" value="KCZ83309.1"/>
    <property type="molecule type" value="Genomic_DNA"/>
</dbReference>
<dbReference type="InterPro" id="IPR001129">
    <property type="entry name" value="Membr-assoc_MAPEG"/>
</dbReference>
<dbReference type="InterPro" id="IPR023352">
    <property type="entry name" value="MAPEG-like_dom_sf"/>
</dbReference>
<evidence type="ECO:0000256" key="3">
    <source>
        <dbReference type="ARBA" id="ARBA00022989"/>
    </source>
</evidence>
<dbReference type="STRING" id="1280952.HJA_16993"/>
<dbReference type="PATRIC" id="fig|1280952.3.peg.3398"/>
<dbReference type="GO" id="GO:0016020">
    <property type="term" value="C:membrane"/>
    <property type="evidence" value="ECO:0007669"/>
    <property type="project" value="UniProtKB-SubCell"/>
</dbReference>
<protein>
    <submittedName>
        <fullName evidence="6">Eicosanoid and glutathione metabolism membrane protein</fullName>
    </submittedName>
</protein>
<keyword evidence="3 5" id="KW-1133">Transmembrane helix</keyword>
<dbReference type="OrthoDB" id="7630838at2"/>
<sequence>MTSMQAAVLYAGLFCLFMLMLKANVGRVRTKHKVGFGDGGNEAMQRSLRVQGNAVEDVPVVLLGLIGLGALSAPVLLIHGLGASFLAGRILHAIGLGGSSGGSPGRMYGTLITLLVMLVTTGACIWYAVT</sequence>
<name>A0A059F6S1_9PROT</name>
<keyword evidence="7" id="KW-1185">Reference proteome</keyword>
<dbReference type="SUPFAM" id="SSF161084">
    <property type="entry name" value="MAPEG domain-like"/>
    <property type="match status" value="1"/>
</dbReference>
<keyword evidence="2 5" id="KW-0812">Transmembrane</keyword>
<evidence type="ECO:0000313" key="7">
    <source>
        <dbReference type="Proteomes" id="UP000024816"/>
    </source>
</evidence>
<dbReference type="RefSeq" id="WP_035584770.1">
    <property type="nucleotide sequence ID" value="NZ_ARYJ01000019.1"/>
</dbReference>
<comment type="subcellular location">
    <subcellularLocation>
        <location evidence="1">Membrane</location>
    </subcellularLocation>
</comment>
<evidence type="ECO:0000313" key="6">
    <source>
        <dbReference type="EMBL" id="KCZ83309.1"/>
    </source>
</evidence>
<evidence type="ECO:0000256" key="5">
    <source>
        <dbReference type="SAM" id="Phobius"/>
    </source>
</evidence>
<evidence type="ECO:0000256" key="1">
    <source>
        <dbReference type="ARBA" id="ARBA00004370"/>
    </source>
</evidence>
<accession>A0A059F6S1</accession>
<organism evidence="6 7">
    <name type="scientific">Hyphomonas jannaschiana VP2</name>
    <dbReference type="NCBI Taxonomy" id="1280952"/>
    <lineage>
        <taxon>Bacteria</taxon>
        <taxon>Pseudomonadati</taxon>
        <taxon>Pseudomonadota</taxon>
        <taxon>Alphaproteobacteria</taxon>
        <taxon>Hyphomonadales</taxon>
        <taxon>Hyphomonadaceae</taxon>
        <taxon>Hyphomonas</taxon>
    </lineage>
</organism>
<evidence type="ECO:0000256" key="4">
    <source>
        <dbReference type="ARBA" id="ARBA00023136"/>
    </source>
</evidence>
<comment type="caution">
    <text evidence="6">The sequence shown here is derived from an EMBL/GenBank/DDBJ whole genome shotgun (WGS) entry which is preliminary data.</text>
</comment>
<dbReference type="Proteomes" id="UP000024816">
    <property type="component" value="Unassembled WGS sequence"/>
</dbReference>